<proteinExistence type="predicted"/>
<keyword evidence="1" id="KW-1133">Transmembrane helix</keyword>
<gene>
    <name evidence="2" type="ORF">SDC9_65420</name>
</gene>
<comment type="caution">
    <text evidence="2">The sequence shown here is derived from an EMBL/GenBank/DDBJ whole genome shotgun (WGS) entry which is preliminary data.</text>
</comment>
<keyword evidence="1" id="KW-0472">Membrane</keyword>
<evidence type="ECO:0000313" key="2">
    <source>
        <dbReference type="EMBL" id="MPM19002.1"/>
    </source>
</evidence>
<reference evidence="2" key="1">
    <citation type="submission" date="2019-08" db="EMBL/GenBank/DDBJ databases">
        <authorList>
            <person name="Kucharzyk K."/>
            <person name="Murdoch R.W."/>
            <person name="Higgins S."/>
            <person name="Loffler F."/>
        </authorList>
    </citation>
    <scope>NUCLEOTIDE SEQUENCE</scope>
</reference>
<name>A0A644XRY2_9ZZZZ</name>
<organism evidence="2">
    <name type="scientific">bioreactor metagenome</name>
    <dbReference type="NCBI Taxonomy" id="1076179"/>
    <lineage>
        <taxon>unclassified sequences</taxon>
        <taxon>metagenomes</taxon>
        <taxon>ecological metagenomes</taxon>
    </lineage>
</organism>
<protein>
    <submittedName>
        <fullName evidence="2">Uncharacterized protein</fullName>
    </submittedName>
</protein>
<keyword evidence="1" id="KW-0812">Transmembrane</keyword>
<evidence type="ECO:0000256" key="1">
    <source>
        <dbReference type="SAM" id="Phobius"/>
    </source>
</evidence>
<feature type="transmembrane region" description="Helical" evidence="1">
    <location>
        <begin position="16"/>
        <end position="40"/>
    </location>
</feature>
<dbReference type="AlphaFoldDB" id="A0A644XRY2"/>
<dbReference type="EMBL" id="VSSQ01003092">
    <property type="protein sequence ID" value="MPM19002.1"/>
    <property type="molecule type" value="Genomic_DNA"/>
</dbReference>
<sequence length="46" mass="5177">MFAFFSMFLGWMPLPLYLISCGVIAIFALVSILRLVALILDVIPFL</sequence>
<accession>A0A644XRY2</accession>